<proteinExistence type="predicted"/>
<organism evidence="1 2">
    <name type="scientific">Rhodopseudomonas telluris</name>
    <dbReference type="NCBI Taxonomy" id="644215"/>
    <lineage>
        <taxon>Bacteria</taxon>
        <taxon>Pseudomonadati</taxon>
        <taxon>Pseudomonadota</taxon>
        <taxon>Alphaproteobacteria</taxon>
        <taxon>Hyphomicrobiales</taxon>
        <taxon>Nitrobacteraceae</taxon>
        <taxon>Rhodopseudomonas</taxon>
    </lineage>
</organism>
<name>A0ABV6EWN1_9BRAD</name>
<evidence type="ECO:0000313" key="1">
    <source>
        <dbReference type="EMBL" id="MFC0242644.1"/>
    </source>
</evidence>
<sequence length="364" mass="40688">MSVTRGYSADSSATFSELIANIAAEVQGDVLNQLAVPRLIVTSATLSPVFPEALFSDQNYALVKIFAVRQIAPDPIYHPLNEKISALYSTVIANAKLCDIPFTKQETDRLRVLAKLLYVVDKQGKPRIPLTPSPGFRKYLTILEEVRSLFKELESSATLDSKSGAYLKSIKRRKQLLARLNRLLDGEKGKEIIAQYEQLTSEYDALKMRESSERALGLRNLYDSHVLQWENSGESMLSIGRRDWGSSLPWKPRSYIDSARNLNVTFEYALIPFNRPWLSLPFLLQPCYDWDKDALSRIRQSVVASGTGFGNGMIERLPFGLLVVRNVRVNLSSILIAPTAIGVTSVVLPKQPIALRPSVSSENN</sequence>
<protein>
    <submittedName>
        <fullName evidence="1">Uncharacterized protein</fullName>
    </submittedName>
</protein>
<comment type="caution">
    <text evidence="1">The sequence shown here is derived from an EMBL/GenBank/DDBJ whole genome shotgun (WGS) entry which is preliminary data.</text>
</comment>
<reference evidence="1 2" key="1">
    <citation type="submission" date="2024-09" db="EMBL/GenBank/DDBJ databases">
        <authorList>
            <person name="Sun Q."/>
            <person name="Mori K."/>
        </authorList>
    </citation>
    <scope>NUCLEOTIDE SEQUENCE [LARGE SCALE GENOMIC DNA]</scope>
    <source>
        <strain evidence="1 2">KCTC 23279</strain>
    </source>
</reference>
<dbReference type="EMBL" id="JBHLWM010000008">
    <property type="protein sequence ID" value="MFC0242644.1"/>
    <property type="molecule type" value="Genomic_DNA"/>
</dbReference>
<dbReference type="Proteomes" id="UP001589775">
    <property type="component" value="Unassembled WGS sequence"/>
</dbReference>
<evidence type="ECO:0000313" key="2">
    <source>
        <dbReference type="Proteomes" id="UP001589775"/>
    </source>
</evidence>
<accession>A0ABV6EWN1</accession>
<gene>
    <name evidence="1" type="ORF">ACFFJ6_19275</name>
</gene>
<dbReference type="RefSeq" id="WP_378390821.1">
    <property type="nucleotide sequence ID" value="NZ_JBHLWM010000008.1"/>
</dbReference>
<keyword evidence="2" id="KW-1185">Reference proteome</keyword>